<evidence type="ECO:0000256" key="3">
    <source>
        <dbReference type="ARBA" id="ARBA00022490"/>
    </source>
</evidence>
<dbReference type="PROSITE" id="PS00411">
    <property type="entry name" value="KINESIN_MOTOR_1"/>
    <property type="match status" value="1"/>
</dbReference>
<feature type="region of interest" description="Disordered" evidence="9">
    <location>
        <begin position="1857"/>
        <end position="1947"/>
    </location>
</feature>
<comment type="subcellular location">
    <subcellularLocation>
        <location evidence="1">Cytoplasm</location>
    </subcellularLocation>
</comment>
<dbReference type="GO" id="GO:0005524">
    <property type="term" value="F:ATP binding"/>
    <property type="evidence" value="ECO:0007669"/>
    <property type="project" value="UniProtKB-UniRule"/>
</dbReference>
<evidence type="ECO:0000259" key="10">
    <source>
        <dbReference type="PROSITE" id="PS50011"/>
    </source>
</evidence>
<dbReference type="GO" id="GO:0008017">
    <property type="term" value="F:microtubule binding"/>
    <property type="evidence" value="ECO:0007669"/>
    <property type="project" value="InterPro"/>
</dbReference>
<feature type="coiled-coil region" evidence="8">
    <location>
        <begin position="1814"/>
        <end position="1841"/>
    </location>
</feature>
<dbReference type="SUPFAM" id="SSF52540">
    <property type="entry name" value="P-loop containing nucleoside triphosphate hydrolases"/>
    <property type="match status" value="1"/>
</dbReference>
<evidence type="ECO:0000256" key="1">
    <source>
        <dbReference type="ARBA" id="ARBA00004496"/>
    </source>
</evidence>
<dbReference type="PRINTS" id="PR00380">
    <property type="entry name" value="KINESINHEAVY"/>
</dbReference>
<feature type="compositionally biased region" description="Pro residues" evidence="9">
    <location>
        <begin position="1894"/>
        <end position="1917"/>
    </location>
</feature>
<dbReference type="GO" id="GO:0007018">
    <property type="term" value="P:microtubule-based movement"/>
    <property type="evidence" value="ECO:0007669"/>
    <property type="project" value="InterPro"/>
</dbReference>
<dbReference type="PANTHER" id="PTHR47969">
    <property type="entry name" value="CHROMOSOME-ASSOCIATED KINESIN KIF4A-RELATED"/>
    <property type="match status" value="1"/>
</dbReference>
<dbReference type="CDD" id="cd01372">
    <property type="entry name" value="KISc_KIF4"/>
    <property type="match status" value="1"/>
</dbReference>
<evidence type="ECO:0000256" key="8">
    <source>
        <dbReference type="SAM" id="Coils"/>
    </source>
</evidence>
<evidence type="ECO:0000313" key="12">
    <source>
        <dbReference type="EMBL" id="CAG8491205.1"/>
    </source>
</evidence>
<sequence length="2478" mass="278480">MTTAGSGSEKTSVQVALRIRPITTADLVNLPTRFQRQVLTIPPNTQNQVVVQAEKKPTFSYDHVFGPDTTQKNVYETAVLNMVDKFMEGYNVTILAYGQTSSGKTFTMGTADSSSQSPETKGIIPRAMATVFSHMNSPKYKSRRFTTKVSFIEIYNEELIDLLGESYGEERPQVTIREDTKGKIIWNGLQEFKVNSADEVMSHLTRGSLNRQVGATDMNAQSSRSHAIFSVTLTQQKPVSSGGANPVASLAQSGIARSSTPTRLQPPTRTSSRIGKRPEEEGSWVTITSKFHFVDLAGSERLKRTSAVGERAKEGISINSGLLALGNVISALGDPNKAKHTTHIPYRDSKLTRLLQDSLGGNAQTLMIACVSPAEYNLNETINTLKYANRARNIKNTASVNQEEVGWHDLEHLQSLVLKLRAEIKALKAGGAIEPGASATLPSAGQESLLQLRRASVSSSAGSTSGQKNGDIDAYEEQLMELRQSYFELSQKYAKLNAELAKHQDNAVNADGEMPNGSTNLAVEKEDDDRVSLRHASASFQAAVEPVIEEYERSISALESRLAIAQAALNHSENLLLAQESKIEQAKQTIEQNGNLIADLGSKLGKLKEREATAELYIKDLENKLEHHAEEQKKDQNLITELRTKINHMKSSGSNSEGYIQDLETRLSKSEEARQQLVQTCERLEKRLQRQEESYQELEDRLKEADVEADKQTLLNALTDRNRRITQLEKKVEELINEVEKLRKLKEHEHDHVSHNRSISTSSIISDVDKDTPFTTPTTSKAATPTSERDNSSNAELEGKLADLQRIHGATVAEYMDVKTKYQACLDEINELQSQLQEAKMMAVELPNMSTPRNSFTLKLSSGEQQADGRPQPRRARSLGTEIRGAENYELNATALLNKLQGGHPQDIEAIKEEFTQLQASHREALQLIEKLKEEIQLNKETAGKRINGLTSAEAGEAAARFDLVKELAKEVDSLKERQRLVETLAEQRKSNDVLVLESEIETLKNQLHSTVREKEAVMSSKINDDVVDGLDAKIKEMELKLLEANKANQQAFESQSEEMQASLRQNMKNLEKEIEIKNQTINSLLLPFMQQQDTIKRLESELQEAREQYSLSLDSVNKDAAESAEIKGDSSELTDQAAESQSDAAEKLRQMEEKIKSLELQLASSKTSQIFSNPSDAAQKSVDSLKEKLSALEGELAGKTITDESLQAQQENIASLQTHLDELNADIKRKHDIIEVLKRDLLDKNLIQKQLLEKEEEAEELKEKLRKAQESEENLVKEMQELKAQLEADLALSRKSKDEVDRDLQDLKDAFETQSQLVVKLESEIEFLQKDLSNTRNDSESGSNELNELSRVLNKTLQQKEELEVMVKQLEEEISTVLAENEKAAREQLTNSKLEMQALNDILTELENQLSATEKQRDESLQRTDELTKLLEQKDVDYKKATADLELALAELQQEYAQSKEDLTQVKSELADAKAVEEKQAVVIGELEEQLGSAEEKQSMVVAELEEQLRSVTSSLEKESASNSSMVAQLQASIEDNQLELENARIAEKAKSERVKELETKLADVELKSKQTEEIFASDEDPYNTILQISMQHDQTKHSLEQRELEIASLKEDLSKVQSELGQVQASEAMQVELVTSLEDQMKKIELELAQYKSSAQSNDSNALLTERIDHLEAENEGLEQANKTLFEDRGKLDQKVESLIQQLQASGLEGNSTATMLAELNLKINSLENEVEDKKQKAQQDSLEMEREIGRLLVENERLDRELKERSEIHTKGGHESWDSGYVSLPSATIQDGASQNILNDNTIPAKVQATITQQNILIKSLQEKIADLERRNSKVVSSPTVNTQGTDVDAMVNAARTRPRTRSRSSSFSSDIVKRTGLRPGAAANMLKSLPPTPPPNQPLPPPPTELPPPPSPSPDVSSPGVIPPPLRIPQRPYPESQTNDVSAEMQKLHKKIAKMEGESIQTSQLVSELENEVTEYEKELRTAKQQLDTLRKEKTESSQTVKKLHLQLENALAELEKAKSQKITSMNLPSQPPSPPSVLYGNCRDCGKARTIFNWCHACESQWFQENFSNWTSGNEQIDAIVRTSQENAKQGGDFLEWIPFDQFELITYSIRGGYGAVYKAIWLEGPRSVWDEISLEWRRLGPTKVALKRLDNSCRMSREFLEKVGMEWSDETEISRNQKALYNHRMVDTYGITKDLTDCYMFVMRFYEAGNLYDFIDKNGLELSWQKRVETIWGISEGLELLHRIDLIHGNLHGGNVLVDWNRELNTVDARIADIGLSGPADSPLSNVVYGVLPYVAPEILLGHEYTKAADIYSFGVIMWSVAAAQRPFDDDPHDKDLAYEICHQRRRPEEPDKIPDAFKQLMMECWDEDQSKRPNATILNKTIQSWIFEMTSGSELGRDFEDAQRFVDELANFEREVFYPAEGTHYVSRLLCFPNLRDRSPFEQNMNEEQDYSSDEAVNYPGNNRQFTYPDI</sequence>
<feature type="region of interest" description="Disordered" evidence="9">
    <location>
        <begin position="253"/>
        <end position="281"/>
    </location>
</feature>
<feature type="compositionally biased region" description="Polar residues" evidence="9">
    <location>
        <begin position="253"/>
        <end position="273"/>
    </location>
</feature>
<dbReference type="Pfam" id="PF00225">
    <property type="entry name" value="Kinesin"/>
    <property type="match status" value="1"/>
</dbReference>
<dbReference type="InterPro" id="IPR036961">
    <property type="entry name" value="Kinesin_motor_dom_sf"/>
</dbReference>
<dbReference type="GO" id="GO:0005737">
    <property type="term" value="C:cytoplasm"/>
    <property type="evidence" value="ECO:0007669"/>
    <property type="project" value="UniProtKB-SubCell"/>
</dbReference>
<dbReference type="InterPro" id="IPR001245">
    <property type="entry name" value="Ser-Thr/Tyr_kinase_cat_dom"/>
</dbReference>
<dbReference type="Gene3D" id="1.10.510.10">
    <property type="entry name" value="Transferase(Phosphotransferase) domain 1"/>
    <property type="match status" value="1"/>
</dbReference>
<feature type="binding site" evidence="7">
    <location>
        <begin position="98"/>
        <end position="105"/>
    </location>
    <ligand>
        <name>ATP</name>
        <dbReference type="ChEBI" id="CHEBI:30616"/>
    </ligand>
</feature>
<comment type="similarity">
    <text evidence="7">Belongs to the TRAFAC class myosin-kinesin ATPase superfamily. Kinesin family.</text>
</comment>
<accession>A0A9N8WJ10</accession>
<dbReference type="PANTHER" id="PTHR47969:SF15">
    <property type="entry name" value="CHROMOSOME-ASSOCIATED KINESIN KIF4A-RELATED"/>
    <property type="match status" value="1"/>
</dbReference>
<keyword evidence="3" id="KW-0963">Cytoplasm</keyword>
<dbReference type="InterPro" id="IPR027640">
    <property type="entry name" value="Kinesin-like_fam"/>
</dbReference>
<evidence type="ECO:0000259" key="11">
    <source>
        <dbReference type="PROSITE" id="PS50067"/>
    </source>
</evidence>
<evidence type="ECO:0000313" key="13">
    <source>
        <dbReference type="Proteomes" id="UP000789739"/>
    </source>
</evidence>
<comment type="similarity">
    <text evidence="2">Belongs to the protein kinase superfamily. TKL Ser/Thr protein kinase family. ROCO subfamily.</text>
</comment>
<dbReference type="SUPFAM" id="SSF57997">
    <property type="entry name" value="Tropomyosin"/>
    <property type="match status" value="1"/>
</dbReference>
<evidence type="ECO:0000256" key="2">
    <source>
        <dbReference type="ARBA" id="ARBA00008171"/>
    </source>
</evidence>
<dbReference type="Proteomes" id="UP000789739">
    <property type="component" value="Unassembled WGS sequence"/>
</dbReference>
<organism evidence="12 13">
    <name type="scientific">Paraglomus brasilianum</name>
    <dbReference type="NCBI Taxonomy" id="144538"/>
    <lineage>
        <taxon>Eukaryota</taxon>
        <taxon>Fungi</taxon>
        <taxon>Fungi incertae sedis</taxon>
        <taxon>Mucoromycota</taxon>
        <taxon>Glomeromycotina</taxon>
        <taxon>Glomeromycetes</taxon>
        <taxon>Paraglomerales</taxon>
        <taxon>Paraglomeraceae</taxon>
        <taxon>Paraglomus</taxon>
    </lineage>
</organism>
<reference evidence="12" key="1">
    <citation type="submission" date="2021-06" db="EMBL/GenBank/DDBJ databases">
        <authorList>
            <person name="Kallberg Y."/>
            <person name="Tangrot J."/>
            <person name="Rosling A."/>
        </authorList>
    </citation>
    <scope>NUCLEOTIDE SEQUENCE</scope>
    <source>
        <strain evidence="12">BR232B</strain>
    </source>
</reference>
<feature type="domain" description="Protein kinase" evidence="10">
    <location>
        <begin position="2108"/>
        <end position="2393"/>
    </location>
</feature>
<dbReference type="InterPro" id="IPR027417">
    <property type="entry name" value="P-loop_NTPase"/>
</dbReference>
<proteinExistence type="inferred from homology"/>
<comment type="caution">
    <text evidence="12">The sequence shown here is derived from an EMBL/GenBank/DDBJ whole genome shotgun (WGS) entry which is preliminary data.</text>
</comment>
<evidence type="ECO:0000256" key="5">
    <source>
        <dbReference type="ARBA" id="ARBA00022840"/>
    </source>
</evidence>
<name>A0A9N8WJ10_9GLOM</name>
<dbReference type="OrthoDB" id="3176171at2759"/>
<evidence type="ECO:0000256" key="7">
    <source>
        <dbReference type="PROSITE-ProRule" id="PRU00283"/>
    </source>
</evidence>
<evidence type="ECO:0000256" key="6">
    <source>
        <dbReference type="ARBA" id="ARBA00023054"/>
    </source>
</evidence>
<feature type="coiled-coil region" evidence="8">
    <location>
        <begin position="815"/>
        <end position="842"/>
    </location>
</feature>
<evidence type="ECO:0000256" key="9">
    <source>
        <dbReference type="SAM" id="MobiDB-lite"/>
    </source>
</evidence>
<dbReference type="Gene3D" id="3.40.850.10">
    <property type="entry name" value="Kinesin motor domain"/>
    <property type="match status" value="1"/>
</dbReference>
<dbReference type="InterPro" id="IPR000719">
    <property type="entry name" value="Prot_kinase_dom"/>
</dbReference>
<feature type="coiled-coil region" evidence="8">
    <location>
        <begin position="472"/>
        <end position="513"/>
    </location>
</feature>
<feature type="compositionally biased region" description="Polar residues" evidence="9">
    <location>
        <begin position="1132"/>
        <end position="1144"/>
    </location>
</feature>
<keyword evidence="4 7" id="KW-0547">Nucleotide-binding</keyword>
<dbReference type="SUPFAM" id="SSF56112">
    <property type="entry name" value="Protein kinase-like (PK-like)"/>
    <property type="match status" value="1"/>
</dbReference>
<evidence type="ECO:0000256" key="4">
    <source>
        <dbReference type="ARBA" id="ARBA00022741"/>
    </source>
</evidence>
<gene>
    <name evidence="12" type="ORF">PBRASI_LOCUS2117</name>
</gene>
<feature type="region of interest" description="Disordered" evidence="9">
    <location>
        <begin position="1114"/>
        <end position="1148"/>
    </location>
</feature>
<dbReference type="EMBL" id="CAJVPI010000157">
    <property type="protein sequence ID" value="CAG8491205.1"/>
    <property type="molecule type" value="Genomic_DNA"/>
</dbReference>
<dbReference type="GO" id="GO:0051231">
    <property type="term" value="P:spindle elongation"/>
    <property type="evidence" value="ECO:0007669"/>
    <property type="project" value="TreeGrafter"/>
</dbReference>
<keyword evidence="5 7" id="KW-0067">ATP-binding</keyword>
<dbReference type="PROSITE" id="PS50067">
    <property type="entry name" value="KINESIN_MOTOR_2"/>
    <property type="match status" value="1"/>
</dbReference>
<dbReference type="Pfam" id="PF07714">
    <property type="entry name" value="PK_Tyr_Ser-Thr"/>
    <property type="match status" value="1"/>
</dbReference>
<dbReference type="InterPro" id="IPR011009">
    <property type="entry name" value="Kinase-like_dom_sf"/>
</dbReference>
<keyword evidence="6 8" id="KW-0175">Coiled coil</keyword>
<dbReference type="SMART" id="SM00129">
    <property type="entry name" value="KISc"/>
    <property type="match status" value="1"/>
</dbReference>
<dbReference type="GO" id="GO:0005875">
    <property type="term" value="C:microtubule associated complex"/>
    <property type="evidence" value="ECO:0007669"/>
    <property type="project" value="TreeGrafter"/>
</dbReference>
<feature type="region of interest" description="Disordered" evidence="9">
    <location>
        <begin position="747"/>
        <end position="795"/>
    </location>
</feature>
<feature type="domain" description="Kinesin motor" evidence="11">
    <location>
        <begin position="12"/>
        <end position="394"/>
    </location>
</feature>
<dbReference type="PROSITE" id="PS50011">
    <property type="entry name" value="PROTEIN_KINASE_DOM"/>
    <property type="match status" value="1"/>
</dbReference>
<keyword evidence="13" id="KW-1185">Reference proteome</keyword>
<dbReference type="InterPro" id="IPR019821">
    <property type="entry name" value="Kinesin_motor_CS"/>
</dbReference>
<keyword evidence="7" id="KW-0505">Motor protein</keyword>
<protein>
    <submittedName>
        <fullName evidence="12">10067_t:CDS:1</fullName>
    </submittedName>
</protein>
<feature type="coiled-coil region" evidence="8">
    <location>
        <begin position="1503"/>
        <end position="1690"/>
    </location>
</feature>
<feature type="compositionally biased region" description="Low complexity" evidence="9">
    <location>
        <begin position="773"/>
        <end position="786"/>
    </location>
</feature>
<feature type="coiled-coil region" evidence="8">
    <location>
        <begin position="1719"/>
        <end position="1764"/>
    </location>
</feature>
<dbReference type="GO" id="GO:0003777">
    <property type="term" value="F:microtubule motor activity"/>
    <property type="evidence" value="ECO:0007669"/>
    <property type="project" value="InterPro"/>
</dbReference>
<dbReference type="InterPro" id="IPR001752">
    <property type="entry name" value="Kinesin_motor_dom"/>
</dbReference>
<feature type="compositionally biased region" description="Basic and acidic residues" evidence="9">
    <location>
        <begin position="1117"/>
        <end position="1131"/>
    </location>
</feature>
<dbReference type="GO" id="GO:0007052">
    <property type="term" value="P:mitotic spindle organization"/>
    <property type="evidence" value="ECO:0007669"/>
    <property type="project" value="TreeGrafter"/>
</dbReference>
<dbReference type="GO" id="GO:0004672">
    <property type="term" value="F:protein kinase activity"/>
    <property type="evidence" value="ECO:0007669"/>
    <property type="project" value="InterPro"/>
</dbReference>